<dbReference type="Pfam" id="PF00698">
    <property type="entry name" value="Acyl_transf_1"/>
    <property type="match status" value="1"/>
</dbReference>
<evidence type="ECO:0000259" key="10">
    <source>
        <dbReference type="PROSITE" id="PS52019"/>
    </source>
</evidence>
<dbReference type="PROSITE" id="PS01162">
    <property type="entry name" value="QOR_ZETA_CRYSTAL"/>
    <property type="match status" value="1"/>
</dbReference>
<comment type="pathway">
    <text evidence="1">Antibiotic biosynthesis.</text>
</comment>
<evidence type="ECO:0000256" key="3">
    <source>
        <dbReference type="ARBA" id="ARBA00022553"/>
    </source>
</evidence>
<keyword evidence="5" id="KW-0511">Multifunctional enzyme</keyword>
<dbReference type="InterPro" id="IPR013154">
    <property type="entry name" value="ADH-like_N"/>
</dbReference>
<dbReference type="GO" id="GO:0004312">
    <property type="term" value="F:fatty acid synthase activity"/>
    <property type="evidence" value="ECO:0007669"/>
    <property type="project" value="TreeGrafter"/>
</dbReference>
<dbReference type="InterPro" id="IPR050091">
    <property type="entry name" value="PKS_NRPS_Biosynth_Enz"/>
</dbReference>
<dbReference type="Pfam" id="PF00109">
    <property type="entry name" value="ketoacyl-synt"/>
    <property type="match status" value="1"/>
</dbReference>
<feature type="active site" description="Proton acceptor; for dehydratase activity" evidence="7">
    <location>
        <position position="947"/>
    </location>
</feature>
<sequence>MSGTSLPAPAPAPRSTPADEPIAVIGMACRFPGGVESPGALWNLLISGRETITEFPTDRGWDNDRLFDPDLLRSGTSYVRHGGFLRKPGHFDAGFFGISPREALAMDPQQRLLLEVSWEAIERASIAPDSLLESQVGVFTGLNSQDYATLAQSSSDTLEGYVLTGTSSSVASGRIAYTLGLEGPAVTVDTACSSSLVALHLACQALHIGECSMALAGGVTVMSTPLTFVEFSRQGGLARDGRCKAFSAAADGTGWGEGVGVLLVERLSDARRLGHRVLAVVRGSAINQDGASNGLTAPNGPSQQRVIRQALANAGLAPGDVDAVEAHGTGTTLGDPIEAQALLATYGQGRVEGRPLWLGSVKSNIGHTQAAAGVAGVIKMVMALQHDSLPATLHVDEPSPHVDWSSGAVELLTQAVPWPETGRPRRAGVSSFGVSGTNAHVILEQAPPEEHPADQPTDVPGPWAWPVSGKTEQGLRDQASTLQAFVTDHPDLSLPDVGHALASGRSVFDHRAVVLAEDRDGYLDALQALAASEEHPGVVTGDGPVSAGGKVAFVCAGQGTQYPGMGHQLYETFPVFAEALDEACAHLDPHLDQPLREILFAPPEEGQQALVHRTQYTQPALFALQIAQHRLITETFGLTPDYLAGHSLGEITAAHLAGILTLPDAARLVAVRGRLMATLPTDGLMASLQATPEEVLPLLDGREDAISLAAVNSPTSLVVSGDAEAVHDIVRHFHDLGRKTTLLHTSGAFHSPHINPLLPQLHETTNTLTYHTPHTPLVTNSGSSESLLTPDYWTRQTREPVHYHNTTCTLHTLGVTTYLELGPDNTLTTLTHHNLPDHTPQAHPLLQPNQPETHTLLTTLAHIHTHTQKINWTTHTTPHQHIDLPTYPFQHQRYWLTAPPGTGDVTTAGLQPAHHPFLGATLTLTDNDTHLFTGQISLTTHPWLADHTIAGTPLLPGTAFLELALHTAHHTTTPHIQELTLHTPLPLHPTHPTTLQITTTPTNTHGQRQLTIHTTTTPDDQTIPWTLHATATLTPHPTPTTHRAKNAPSNSAWPPTGAVPLEVDDFYPRMEGMGFSYGSLFQGVRKAWSLDADIYAEVALPDDLPDAAKGFALHPALLDAAVQTVVLASNERECLPFAWQGVTLHTADTSSTPIRTADVSSMRVHLSPGPTKDGHQTLSLETTDELGRRLLSVNSLALRPVNMNELRTLAHSATGHPGLFEVAWEASPVQPLQGDLGAQWAIVGDESDFVETEGALGHEAVLDGVSLTFHSDLASVIEPSGTPERCPDVIVIDCRQGTFDGSTIDEIHCRTERLLLLLQQGLGAEGLTDSRLLVVTRGAVACDKTEDVPDLAGAAAWGLVRSAQSEEPGRVVIVDLDGADEPASWALLPSILQTQEPQAAVRGGKVCVPRLVKLDGREEPSNSNALLPVGDREGGWRLESTTPGTVTGLRPVPCDTAGVPLRAHQVRIAVRAAGVNFRDVLIALGMVEGTQAGLGSEGAGVILEVGSGVSSWKPGDRVFGFFEASFGPVAVADERLLARILDGWSFAQAASVPVVFTTAYYGLVELAGLRAGESVLIHAAAGGVGMAAVQLARHLGAEVFATAGPGKWHVLRAHGIPPEHIASSRTLDFEEQFGSLIGRRSSDGGQGIDVVLDCLAREFVDASLRLASRRGGRFLEMGKSDIRDPEEVRRAHPGISYQAFDLLSATPELLRDLLTKVLRLFEEGAFQPLPLTCWDIRDATDAFRHMQQGRHIGKNVLVVPAP</sequence>
<dbReference type="Pfam" id="PF14765">
    <property type="entry name" value="PS-DH"/>
    <property type="match status" value="1"/>
</dbReference>
<dbReference type="SMART" id="SM00826">
    <property type="entry name" value="PKS_DH"/>
    <property type="match status" value="1"/>
</dbReference>
<dbReference type="SUPFAM" id="SSF52151">
    <property type="entry name" value="FabD/lysophospholipase-like"/>
    <property type="match status" value="1"/>
</dbReference>
<dbReference type="InterPro" id="IPR032821">
    <property type="entry name" value="PKS_assoc"/>
</dbReference>
<dbReference type="GO" id="GO:0006633">
    <property type="term" value="P:fatty acid biosynthetic process"/>
    <property type="evidence" value="ECO:0007669"/>
    <property type="project" value="InterPro"/>
</dbReference>
<dbReference type="PANTHER" id="PTHR43775:SF51">
    <property type="entry name" value="INACTIVE PHENOLPHTHIOCEROL SYNTHESIS POLYKETIDE SYNTHASE TYPE I PKS1-RELATED"/>
    <property type="match status" value="1"/>
</dbReference>
<dbReference type="PROSITE" id="PS00606">
    <property type="entry name" value="KS3_1"/>
    <property type="match status" value="1"/>
</dbReference>
<dbReference type="GO" id="GO:0033068">
    <property type="term" value="P:macrolide biosynthetic process"/>
    <property type="evidence" value="ECO:0007669"/>
    <property type="project" value="UniProtKB-ARBA"/>
</dbReference>
<keyword evidence="4" id="KW-0808">Transferase</keyword>
<dbReference type="Gene3D" id="3.40.366.10">
    <property type="entry name" value="Malonyl-Coenzyme A Acyl Carrier Protein, domain 2"/>
    <property type="match status" value="1"/>
</dbReference>
<dbReference type="InterPro" id="IPR020843">
    <property type="entry name" value="ER"/>
</dbReference>
<feature type="domain" description="PKS/mFAS DH" evidence="10">
    <location>
        <begin position="915"/>
        <end position="1207"/>
    </location>
</feature>
<dbReference type="InterPro" id="IPR016035">
    <property type="entry name" value="Acyl_Trfase/lysoPLipase"/>
</dbReference>
<evidence type="ECO:0000313" key="12">
    <source>
        <dbReference type="Proteomes" id="UP000037288"/>
    </source>
</evidence>
<dbReference type="Gene3D" id="3.90.180.10">
    <property type="entry name" value="Medium-chain alcohol dehydrogenases, catalytic domain"/>
    <property type="match status" value="1"/>
</dbReference>
<dbReference type="GO" id="GO:0031177">
    <property type="term" value="F:phosphopantetheine binding"/>
    <property type="evidence" value="ECO:0007669"/>
    <property type="project" value="UniProtKB-ARBA"/>
</dbReference>
<dbReference type="Pfam" id="PF13602">
    <property type="entry name" value="ADH_zinc_N_2"/>
    <property type="match status" value="1"/>
</dbReference>
<comment type="caution">
    <text evidence="11">The sequence shown here is derived from an EMBL/GenBank/DDBJ whole genome shotgun (WGS) entry which is preliminary data.</text>
</comment>
<evidence type="ECO:0000256" key="6">
    <source>
        <dbReference type="ARBA" id="ARBA00023315"/>
    </source>
</evidence>
<dbReference type="Pfam" id="PF02801">
    <property type="entry name" value="Ketoacyl-synt_C"/>
    <property type="match status" value="1"/>
</dbReference>
<keyword evidence="12" id="KW-1185">Reference proteome</keyword>
<dbReference type="InterPro" id="IPR016039">
    <property type="entry name" value="Thiolase-like"/>
</dbReference>
<evidence type="ECO:0000256" key="4">
    <source>
        <dbReference type="ARBA" id="ARBA00022679"/>
    </source>
</evidence>
<dbReference type="Gene3D" id="3.40.47.10">
    <property type="match status" value="1"/>
</dbReference>
<dbReference type="GO" id="GO:0008270">
    <property type="term" value="F:zinc ion binding"/>
    <property type="evidence" value="ECO:0007669"/>
    <property type="project" value="InterPro"/>
</dbReference>
<dbReference type="GO" id="GO:0016491">
    <property type="term" value="F:oxidoreductase activity"/>
    <property type="evidence" value="ECO:0007669"/>
    <property type="project" value="InterPro"/>
</dbReference>
<feature type="region of interest" description="N-terminal hotdog fold" evidence="7">
    <location>
        <begin position="915"/>
        <end position="1040"/>
    </location>
</feature>
<dbReference type="InterPro" id="IPR011032">
    <property type="entry name" value="GroES-like_sf"/>
</dbReference>
<dbReference type="FunFam" id="3.40.47.10:FF:000019">
    <property type="entry name" value="Polyketide synthase type I"/>
    <property type="match status" value="1"/>
</dbReference>
<dbReference type="InterPro" id="IPR016036">
    <property type="entry name" value="Malonyl_transacylase_ACP-bd"/>
</dbReference>
<evidence type="ECO:0000256" key="7">
    <source>
        <dbReference type="PROSITE-ProRule" id="PRU01363"/>
    </source>
</evidence>
<feature type="non-terminal residue" evidence="11">
    <location>
        <position position="1762"/>
    </location>
</feature>
<proteinExistence type="predicted"/>
<keyword evidence="2" id="KW-0596">Phosphopantetheine</keyword>
<dbReference type="SMART" id="SM00825">
    <property type="entry name" value="PKS_KS"/>
    <property type="match status" value="1"/>
</dbReference>
<dbReference type="SUPFAM" id="SSF55048">
    <property type="entry name" value="Probable ACP-binding domain of malonyl-CoA ACP transacylase"/>
    <property type="match status" value="1"/>
</dbReference>
<protein>
    <recommendedName>
        <fullName evidence="13">Carrier domain-containing protein</fullName>
    </recommendedName>
</protein>
<dbReference type="SMART" id="SM00829">
    <property type="entry name" value="PKS_ER"/>
    <property type="match status" value="1"/>
</dbReference>
<dbReference type="InterPro" id="IPR020841">
    <property type="entry name" value="PKS_Beta-ketoAc_synthase_dom"/>
</dbReference>
<dbReference type="InterPro" id="IPR049551">
    <property type="entry name" value="PKS_DH_C"/>
</dbReference>
<keyword evidence="3" id="KW-0597">Phosphoprotein</keyword>
<evidence type="ECO:0000259" key="9">
    <source>
        <dbReference type="PROSITE" id="PS52004"/>
    </source>
</evidence>
<dbReference type="InterPro" id="IPR018201">
    <property type="entry name" value="Ketoacyl_synth_AS"/>
</dbReference>
<dbReference type="Gene3D" id="3.40.50.11460">
    <property type="match status" value="1"/>
</dbReference>
<dbReference type="InterPro" id="IPR042104">
    <property type="entry name" value="PKS_dehydratase_sf"/>
</dbReference>
<dbReference type="PANTHER" id="PTHR43775">
    <property type="entry name" value="FATTY ACID SYNTHASE"/>
    <property type="match status" value="1"/>
</dbReference>
<dbReference type="STRING" id="1678637.AC230_20900"/>
<dbReference type="InterPro" id="IPR002364">
    <property type="entry name" value="Quin_OxRdtase/zeta-crystal_CS"/>
</dbReference>
<dbReference type="CDD" id="cd00833">
    <property type="entry name" value="PKS"/>
    <property type="match status" value="1"/>
</dbReference>
<evidence type="ECO:0000313" key="11">
    <source>
        <dbReference type="EMBL" id="KNB50907.1"/>
    </source>
</evidence>
<reference evidence="12" key="1">
    <citation type="submission" date="2015-07" db="EMBL/GenBank/DDBJ databases">
        <title>Draft genome sequence of Streptomyces sp. CMAA 1322, a bacterium isolated from Caatinga biome, from dry forest semiarid of Brazil.</title>
        <authorList>
            <person name="Santos S.N."/>
            <person name="Gacesa R."/>
            <person name="Taketani R.G."/>
            <person name="Long P.F."/>
            <person name="Melo I.S."/>
        </authorList>
    </citation>
    <scope>NUCLEOTIDE SEQUENCE [LARGE SCALE GENOMIC DNA]</scope>
    <source>
        <strain evidence="12">CMAA 1322</strain>
    </source>
</reference>
<dbReference type="SUPFAM" id="SSF50129">
    <property type="entry name" value="GroES-like"/>
    <property type="match status" value="1"/>
</dbReference>
<dbReference type="Gene3D" id="3.30.70.3290">
    <property type="match status" value="1"/>
</dbReference>
<gene>
    <name evidence="11" type="ORF">AC230_20900</name>
</gene>
<dbReference type="Gene3D" id="3.10.129.110">
    <property type="entry name" value="Polyketide synthase dehydratase"/>
    <property type="match status" value="1"/>
</dbReference>
<dbReference type="CDD" id="cd05195">
    <property type="entry name" value="enoyl_red"/>
    <property type="match status" value="1"/>
</dbReference>
<dbReference type="InterPro" id="IPR055123">
    <property type="entry name" value="SpnB-like_Rossmann"/>
</dbReference>
<dbReference type="PROSITE" id="PS52019">
    <property type="entry name" value="PKS_MFAS_DH"/>
    <property type="match status" value="1"/>
</dbReference>
<keyword evidence="6" id="KW-0012">Acyltransferase</keyword>
<dbReference type="GO" id="GO:0004315">
    <property type="term" value="F:3-oxoacyl-[acyl-carrier-protein] synthase activity"/>
    <property type="evidence" value="ECO:0007669"/>
    <property type="project" value="InterPro"/>
</dbReference>
<dbReference type="SUPFAM" id="SSF53901">
    <property type="entry name" value="Thiolase-like"/>
    <property type="match status" value="1"/>
</dbReference>
<dbReference type="InterPro" id="IPR049552">
    <property type="entry name" value="PKS_DH_N"/>
</dbReference>
<feature type="region of interest" description="C-terminal hotdog fold" evidence="7">
    <location>
        <begin position="1058"/>
        <end position="1207"/>
    </location>
</feature>
<accession>A0A0K9XE26</accession>
<evidence type="ECO:0000256" key="5">
    <source>
        <dbReference type="ARBA" id="ARBA00023268"/>
    </source>
</evidence>
<organism evidence="11 12">
    <name type="scientific">Streptomyces caatingaensis</name>
    <dbReference type="NCBI Taxonomy" id="1678637"/>
    <lineage>
        <taxon>Bacteria</taxon>
        <taxon>Bacillati</taxon>
        <taxon>Actinomycetota</taxon>
        <taxon>Actinomycetes</taxon>
        <taxon>Kitasatosporales</taxon>
        <taxon>Streptomycetaceae</taxon>
        <taxon>Streptomyces</taxon>
    </lineage>
</organism>
<evidence type="ECO:0000256" key="2">
    <source>
        <dbReference type="ARBA" id="ARBA00022450"/>
    </source>
</evidence>
<dbReference type="InterPro" id="IPR014031">
    <property type="entry name" value="Ketoacyl_synth_C"/>
</dbReference>
<dbReference type="Pfam" id="PF21089">
    <property type="entry name" value="PKS_DH_N"/>
    <property type="match status" value="1"/>
</dbReference>
<evidence type="ECO:0000256" key="1">
    <source>
        <dbReference type="ARBA" id="ARBA00004792"/>
    </source>
</evidence>
<feature type="region of interest" description="Disordered" evidence="8">
    <location>
        <begin position="1036"/>
        <end position="1056"/>
    </location>
</feature>
<name>A0A0K9XE26_9ACTN</name>
<dbReference type="PROSITE" id="PS52004">
    <property type="entry name" value="KS3_2"/>
    <property type="match status" value="1"/>
</dbReference>
<dbReference type="InterPro" id="IPR020807">
    <property type="entry name" value="PKS_DH"/>
</dbReference>
<dbReference type="Pfam" id="PF22953">
    <property type="entry name" value="SpnB_Rossmann"/>
    <property type="match status" value="1"/>
</dbReference>
<feature type="active site" description="Proton donor; for dehydratase activity" evidence="7">
    <location>
        <position position="1119"/>
    </location>
</feature>
<evidence type="ECO:0008006" key="13">
    <source>
        <dbReference type="Google" id="ProtNLM"/>
    </source>
</evidence>
<dbReference type="SUPFAM" id="SSF51735">
    <property type="entry name" value="NAD(P)-binding Rossmann-fold domains"/>
    <property type="match status" value="2"/>
</dbReference>
<dbReference type="Proteomes" id="UP000037288">
    <property type="component" value="Unassembled WGS sequence"/>
</dbReference>
<dbReference type="InterPro" id="IPR001227">
    <property type="entry name" value="Ac_transferase_dom_sf"/>
</dbReference>
<dbReference type="Pfam" id="PF16197">
    <property type="entry name" value="KAsynt_C_assoc"/>
    <property type="match status" value="1"/>
</dbReference>
<dbReference type="Pfam" id="PF08240">
    <property type="entry name" value="ADH_N"/>
    <property type="match status" value="1"/>
</dbReference>
<dbReference type="InterPro" id="IPR014030">
    <property type="entry name" value="Ketoacyl_synth_N"/>
</dbReference>
<feature type="domain" description="Ketosynthase family 3 (KS3)" evidence="9">
    <location>
        <begin position="19"/>
        <end position="445"/>
    </location>
</feature>
<dbReference type="InterPro" id="IPR036291">
    <property type="entry name" value="NAD(P)-bd_dom_sf"/>
</dbReference>
<dbReference type="InterPro" id="IPR049900">
    <property type="entry name" value="PKS_mFAS_DH"/>
</dbReference>
<dbReference type="SMART" id="SM00827">
    <property type="entry name" value="PKS_AT"/>
    <property type="match status" value="1"/>
</dbReference>
<dbReference type="InterPro" id="IPR014043">
    <property type="entry name" value="Acyl_transferase_dom"/>
</dbReference>
<evidence type="ECO:0000256" key="8">
    <source>
        <dbReference type="SAM" id="MobiDB-lite"/>
    </source>
</evidence>
<dbReference type="EMBL" id="LFXA01000013">
    <property type="protein sequence ID" value="KNB50907.1"/>
    <property type="molecule type" value="Genomic_DNA"/>
</dbReference>